<evidence type="ECO:0000256" key="2">
    <source>
        <dbReference type="ARBA" id="ARBA00022692"/>
    </source>
</evidence>
<evidence type="ECO:0000256" key="1">
    <source>
        <dbReference type="ARBA" id="ARBA00004127"/>
    </source>
</evidence>
<proteinExistence type="predicted"/>
<evidence type="ECO:0000313" key="7">
    <source>
        <dbReference type="Proteomes" id="UP000321548"/>
    </source>
</evidence>
<evidence type="ECO:0000256" key="3">
    <source>
        <dbReference type="ARBA" id="ARBA00022989"/>
    </source>
</evidence>
<dbReference type="AlphaFoldDB" id="A0A5C8NQV8"/>
<comment type="subcellular location">
    <subcellularLocation>
        <location evidence="1">Endomembrane system</location>
        <topology evidence="1">Multi-pass membrane protein</topology>
    </subcellularLocation>
</comment>
<gene>
    <name evidence="6" type="ORF">FHP08_16935</name>
</gene>
<keyword evidence="4" id="KW-0472">Membrane</keyword>
<organism evidence="6 7">
    <name type="scientific">Zeimonas arvi</name>
    <dbReference type="NCBI Taxonomy" id="2498847"/>
    <lineage>
        <taxon>Bacteria</taxon>
        <taxon>Pseudomonadati</taxon>
        <taxon>Pseudomonadota</taxon>
        <taxon>Betaproteobacteria</taxon>
        <taxon>Burkholderiales</taxon>
        <taxon>Burkholderiaceae</taxon>
        <taxon>Zeimonas</taxon>
    </lineage>
</organism>
<evidence type="ECO:0000259" key="5">
    <source>
        <dbReference type="Pfam" id="PF06803"/>
    </source>
</evidence>
<protein>
    <submittedName>
        <fullName evidence="6">DUF1232 domain-containing protein</fullName>
    </submittedName>
</protein>
<dbReference type="Proteomes" id="UP000321548">
    <property type="component" value="Unassembled WGS sequence"/>
</dbReference>
<dbReference type="Pfam" id="PF06803">
    <property type="entry name" value="DUF1232"/>
    <property type="match status" value="1"/>
</dbReference>
<accession>A0A5C8NQV8</accession>
<keyword evidence="3" id="KW-1133">Transmembrane helix</keyword>
<dbReference type="RefSeq" id="WP_147705680.1">
    <property type="nucleotide sequence ID" value="NZ_VDUY01000008.1"/>
</dbReference>
<keyword evidence="7" id="KW-1185">Reference proteome</keyword>
<keyword evidence="2" id="KW-0812">Transmembrane</keyword>
<dbReference type="InterPro" id="IPR010652">
    <property type="entry name" value="DUF1232"/>
</dbReference>
<evidence type="ECO:0000313" key="6">
    <source>
        <dbReference type="EMBL" id="TXL63526.1"/>
    </source>
</evidence>
<dbReference type="GO" id="GO:0012505">
    <property type="term" value="C:endomembrane system"/>
    <property type="evidence" value="ECO:0007669"/>
    <property type="project" value="UniProtKB-SubCell"/>
</dbReference>
<reference evidence="6 7" key="1">
    <citation type="submission" date="2019-06" db="EMBL/GenBank/DDBJ databases">
        <title>Quisquiliibacterium sp. nov., isolated from a maize field.</title>
        <authorList>
            <person name="Lin S.-Y."/>
            <person name="Tsai C.-F."/>
            <person name="Young C.-C."/>
        </authorList>
    </citation>
    <scope>NUCLEOTIDE SEQUENCE [LARGE SCALE GENOMIC DNA]</scope>
    <source>
        <strain evidence="6 7">CC-CFT501</strain>
    </source>
</reference>
<evidence type="ECO:0000256" key="4">
    <source>
        <dbReference type="ARBA" id="ARBA00023136"/>
    </source>
</evidence>
<sequence>MWKRLSALWLLVRGDAKTLWRALRHPGAPFWLKAGTALLLLYLVSPIDLLPELTLPFLGLVDDLVLVPAAIRWMLNRLPARLREDLAATGRKHPAR</sequence>
<comment type="caution">
    <text evidence="6">The sequence shown here is derived from an EMBL/GenBank/DDBJ whole genome shotgun (WGS) entry which is preliminary data.</text>
</comment>
<name>A0A5C8NQV8_9BURK</name>
<feature type="domain" description="DUF1232" evidence="5">
    <location>
        <begin position="34"/>
        <end position="68"/>
    </location>
</feature>
<dbReference type="EMBL" id="VDUY01000008">
    <property type="protein sequence ID" value="TXL63526.1"/>
    <property type="molecule type" value="Genomic_DNA"/>
</dbReference>
<dbReference type="OrthoDB" id="9804184at2"/>